<evidence type="ECO:0000313" key="2">
    <source>
        <dbReference type="Proteomes" id="UP000521943"/>
    </source>
</evidence>
<proteinExistence type="predicted"/>
<dbReference type="AlphaFoldDB" id="A0A8H6HRU5"/>
<reference evidence="1 2" key="1">
    <citation type="submission" date="2020-07" db="EMBL/GenBank/DDBJ databases">
        <title>Comparative genomics of pyrophilous fungi reveals a link between fire events and developmental genes.</title>
        <authorList>
            <consortium name="DOE Joint Genome Institute"/>
            <person name="Steindorff A.S."/>
            <person name="Carver A."/>
            <person name="Calhoun S."/>
            <person name="Stillman K."/>
            <person name="Liu H."/>
            <person name="Lipzen A."/>
            <person name="Pangilinan J."/>
            <person name="Labutti K."/>
            <person name="Bruns T.D."/>
            <person name="Grigoriev I.V."/>
        </authorList>
    </citation>
    <scope>NUCLEOTIDE SEQUENCE [LARGE SCALE GENOMIC DNA]</scope>
    <source>
        <strain evidence="1 2">CBS 144469</strain>
    </source>
</reference>
<dbReference type="EMBL" id="JACGCI010000055">
    <property type="protein sequence ID" value="KAF6750631.1"/>
    <property type="molecule type" value="Genomic_DNA"/>
</dbReference>
<accession>A0A8H6HRU5</accession>
<sequence length="214" mass="25602">MQWRKARAERDNILLLAVNVLKSQWDRSVVESFTALRQNCKLIDGWQRNNMNGKPQYSFRTQKRTGTNTRSRIDRIYLKDSLYDLSYEWKIVNSGIPKLDHYMITAYIATKDTPYIGKGRSTIGDFILEFKEVQEMFRKRTLKLMQDLEMSYETRSEEHNPQTLWKEYKTDLLSLARDFSRKRVSRIDKEIEMWEARKTKILGVENLEDNEDEL</sequence>
<keyword evidence="2" id="KW-1185">Reference proteome</keyword>
<evidence type="ECO:0000313" key="1">
    <source>
        <dbReference type="EMBL" id="KAF6750631.1"/>
    </source>
</evidence>
<feature type="non-terminal residue" evidence="1">
    <location>
        <position position="214"/>
    </location>
</feature>
<dbReference type="Gene3D" id="3.60.10.10">
    <property type="entry name" value="Endonuclease/exonuclease/phosphatase"/>
    <property type="match status" value="1"/>
</dbReference>
<gene>
    <name evidence="1" type="ORF">DFP72DRAFT_817506</name>
</gene>
<dbReference type="Proteomes" id="UP000521943">
    <property type="component" value="Unassembled WGS sequence"/>
</dbReference>
<comment type="caution">
    <text evidence="1">The sequence shown here is derived from an EMBL/GenBank/DDBJ whole genome shotgun (WGS) entry which is preliminary data.</text>
</comment>
<organism evidence="1 2">
    <name type="scientific">Ephemerocybe angulata</name>
    <dbReference type="NCBI Taxonomy" id="980116"/>
    <lineage>
        <taxon>Eukaryota</taxon>
        <taxon>Fungi</taxon>
        <taxon>Dikarya</taxon>
        <taxon>Basidiomycota</taxon>
        <taxon>Agaricomycotina</taxon>
        <taxon>Agaricomycetes</taxon>
        <taxon>Agaricomycetidae</taxon>
        <taxon>Agaricales</taxon>
        <taxon>Agaricineae</taxon>
        <taxon>Psathyrellaceae</taxon>
        <taxon>Ephemerocybe</taxon>
    </lineage>
</organism>
<dbReference type="InterPro" id="IPR036691">
    <property type="entry name" value="Endo/exonu/phosph_ase_sf"/>
</dbReference>
<dbReference type="SUPFAM" id="SSF56219">
    <property type="entry name" value="DNase I-like"/>
    <property type="match status" value="1"/>
</dbReference>
<protein>
    <submittedName>
        <fullName evidence="1">Uncharacterized protein</fullName>
    </submittedName>
</protein>
<name>A0A8H6HRU5_9AGAR</name>
<dbReference type="OrthoDB" id="416119at2759"/>